<evidence type="ECO:0000313" key="3">
    <source>
        <dbReference type="Proteomes" id="UP000013827"/>
    </source>
</evidence>
<reference evidence="2" key="2">
    <citation type="submission" date="2024-10" db="UniProtKB">
        <authorList>
            <consortium name="EnsemblProtists"/>
        </authorList>
    </citation>
    <scope>IDENTIFICATION</scope>
</reference>
<sequence>MRYMLESQHGDAPAVCPSREVCREGRHRQIGQLDAAAVDKKMWNGAWSAGWRVSTTRDCHSTYTSPDGRTFRTRAEAEAEAAAKSGAGGKKRKRTAAAPAAVEKRKRAGASPATSRSLPPPPPPQAIGLSSYADRFDELGYDDLAFLAQMGGEELRQVAVEVEMRPGHRDKFASWFGDVARRW</sequence>
<dbReference type="InterPro" id="IPR013761">
    <property type="entry name" value="SAM/pointed_sf"/>
</dbReference>
<organism evidence="2 3">
    <name type="scientific">Emiliania huxleyi (strain CCMP1516)</name>
    <dbReference type="NCBI Taxonomy" id="280463"/>
    <lineage>
        <taxon>Eukaryota</taxon>
        <taxon>Haptista</taxon>
        <taxon>Haptophyta</taxon>
        <taxon>Prymnesiophyceae</taxon>
        <taxon>Isochrysidales</taxon>
        <taxon>Noelaerhabdaceae</taxon>
        <taxon>Emiliania</taxon>
    </lineage>
</organism>
<name>A0A0D3KIP7_EMIH1</name>
<dbReference type="Gene3D" id="1.10.150.50">
    <property type="entry name" value="Transcription Factor, Ets-1"/>
    <property type="match status" value="1"/>
</dbReference>
<dbReference type="EnsemblProtists" id="EOD35632">
    <property type="protein sequence ID" value="EOD35632"/>
    <property type="gene ID" value="EMIHUDRAFT_227402"/>
</dbReference>
<dbReference type="PaxDb" id="2903-EOD35632"/>
<dbReference type="Proteomes" id="UP000013827">
    <property type="component" value="Unassembled WGS sequence"/>
</dbReference>
<keyword evidence="3" id="KW-1185">Reference proteome</keyword>
<dbReference type="KEGG" id="ehx:EMIHUDRAFT_227402"/>
<dbReference type="SUPFAM" id="SSF47769">
    <property type="entry name" value="SAM/Pointed domain"/>
    <property type="match status" value="1"/>
</dbReference>
<proteinExistence type="predicted"/>
<feature type="region of interest" description="Disordered" evidence="1">
    <location>
        <begin position="58"/>
        <end position="127"/>
    </location>
</feature>
<dbReference type="HOGENOM" id="CLU_1477734_0_0_1"/>
<evidence type="ECO:0000256" key="1">
    <source>
        <dbReference type="SAM" id="MobiDB-lite"/>
    </source>
</evidence>
<evidence type="ECO:0000313" key="2">
    <source>
        <dbReference type="EnsemblProtists" id="EOD35632"/>
    </source>
</evidence>
<evidence type="ECO:0008006" key="4">
    <source>
        <dbReference type="Google" id="ProtNLM"/>
    </source>
</evidence>
<dbReference type="AlphaFoldDB" id="A0A0D3KIP7"/>
<dbReference type="GeneID" id="17280903"/>
<dbReference type="RefSeq" id="XP_005788061.1">
    <property type="nucleotide sequence ID" value="XM_005788004.1"/>
</dbReference>
<protein>
    <recommendedName>
        <fullName evidence="4">SAM domain-containing protein</fullName>
    </recommendedName>
</protein>
<accession>A0A0D3KIP7</accession>
<reference evidence="3" key="1">
    <citation type="journal article" date="2013" name="Nature">
        <title>Pan genome of the phytoplankton Emiliania underpins its global distribution.</title>
        <authorList>
            <person name="Read B.A."/>
            <person name="Kegel J."/>
            <person name="Klute M.J."/>
            <person name="Kuo A."/>
            <person name="Lefebvre S.C."/>
            <person name="Maumus F."/>
            <person name="Mayer C."/>
            <person name="Miller J."/>
            <person name="Monier A."/>
            <person name="Salamov A."/>
            <person name="Young J."/>
            <person name="Aguilar M."/>
            <person name="Claverie J.M."/>
            <person name="Frickenhaus S."/>
            <person name="Gonzalez K."/>
            <person name="Herman E.K."/>
            <person name="Lin Y.C."/>
            <person name="Napier J."/>
            <person name="Ogata H."/>
            <person name="Sarno A.F."/>
            <person name="Shmutz J."/>
            <person name="Schroeder D."/>
            <person name="de Vargas C."/>
            <person name="Verret F."/>
            <person name="von Dassow P."/>
            <person name="Valentin K."/>
            <person name="Van de Peer Y."/>
            <person name="Wheeler G."/>
            <person name="Dacks J.B."/>
            <person name="Delwiche C.F."/>
            <person name="Dyhrman S.T."/>
            <person name="Glockner G."/>
            <person name="John U."/>
            <person name="Richards T."/>
            <person name="Worden A.Z."/>
            <person name="Zhang X."/>
            <person name="Grigoriev I.V."/>
            <person name="Allen A.E."/>
            <person name="Bidle K."/>
            <person name="Borodovsky M."/>
            <person name="Bowler C."/>
            <person name="Brownlee C."/>
            <person name="Cock J.M."/>
            <person name="Elias M."/>
            <person name="Gladyshev V.N."/>
            <person name="Groth M."/>
            <person name="Guda C."/>
            <person name="Hadaegh A."/>
            <person name="Iglesias-Rodriguez M.D."/>
            <person name="Jenkins J."/>
            <person name="Jones B.M."/>
            <person name="Lawson T."/>
            <person name="Leese F."/>
            <person name="Lindquist E."/>
            <person name="Lobanov A."/>
            <person name="Lomsadze A."/>
            <person name="Malik S.B."/>
            <person name="Marsh M.E."/>
            <person name="Mackinder L."/>
            <person name="Mock T."/>
            <person name="Mueller-Roeber B."/>
            <person name="Pagarete A."/>
            <person name="Parker M."/>
            <person name="Probert I."/>
            <person name="Quesneville H."/>
            <person name="Raines C."/>
            <person name="Rensing S.A."/>
            <person name="Riano-Pachon D.M."/>
            <person name="Richier S."/>
            <person name="Rokitta S."/>
            <person name="Shiraiwa Y."/>
            <person name="Soanes D.M."/>
            <person name="van der Giezen M."/>
            <person name="Wahlund T.M."/>
            <person name="Williams B."/>
            <person name="Wilson W."/>
            <person name="Wolfe G."/>
            <person name="Wurch L.L."/>
        </authorList>
    </citation>
    <scope>NUCLEOTIDE SEQUENCE</scope>
</reference>